<feature type="compositionally biased region" description="Pro residues" evidence="5">
    <location>
        <begin position="419"/>
        <end position="436"/>
    </location>
</feature>
<feature type="region of interest" description="Disordered" evidence="5">
    <location>
        <begin position="1"/>
        <end position="81"/>
    </location>
</feature>
<dbReference type="CDD" id="cd15737">
    <property type="entry name" value="FYVE2_Vac1p_like"/>
    <property type="match status" value="1"/>
</dbReference>
<keyword evidence="1" id="KW-0479">Metal-binding</keyword>
<evidence type="ECO:0000313" key="8">
    <source>
        <dbReference type="Proteomes" id="UP000799772"/>
    </source>
</evidence>
<feature type="compositionally biased region" description="Polar residues" evidence="5">
    <location>
        <begin position="53"/>
        <end position="74"/>
    </location>
</feature>
<dbReference type="Proteomes" id="UP000799772">
    <property type="component" value="Unassembled WGS sequence"/>
</dbReference>
<dbReference type="InterPro" id="IPR011011">
    <property type="entry name" value="Znf_FYVE_PHD"/>
</dbReference>
<dbReference type="InterPro" id="IPR000306">
    <property type="entry name" value="Znf_FYVE"/>
</dbReference>
<feature type="compositionally biased region" description="Low complexity" evidence="5">
    <location>
        <begin position="237"/>
        <end position="247"/>
    </location>
</feature>
<feature type="domain" description="FYVE-type" evidence="6">
    <location>
        <begin position="333"/>
        <end position="423"/>
    </location>
</feature>
<dbReference type="GO" id="GO:0008270">
    <property type="term" value="F:zinc ion binding"/>
    <property type="evidence" value="ECO:0007669"/>
    <property type="project" value="UniProtKB-KW"/>
</dbReference>
<feature type="compositionally biased region" description="Low complexity" evidence="5">
    <location>
        <begin position="719"/>
        <end position="732"/>
    </location>
</feature>
<feature type="region of interest" description="Disordered" evidence="5">
    <location>
        <begin position="172"/>
        <end position="323"/>
    </location>
</feature>
<sequence>MDSSPPRYSLTFAQSSPNLFTGYRTTNTRNDSSSSDVANSSSPFQPPLRRGISDSTSAARHSGANQSRPQTEGSSGADIEGAGTRETWMDFLRGTGSGDHSGNNSSLPVPFDGFGSGVNSDRFDVDLADWTGTGTGNLSSNVYNPIPPTSLHGFNDFSPSAAPAFLGPSGLNSSLRSRAGPPSSPRTARFASIPSEGSAGPSIATRHLQADRDRDRKRRLTDTTPSGREGGGNFNTSFASASGSAFGQGTNMSGSTIIDLTSSPDTPRRSSVGRRGSGSGNVGPRRTSSSGISGSGPGMRVEVPPRNGSGRSNQNEDDERRPSDIVLPRWQPDSEVTKCFVCGNTFGFFYRKHHCRKCGRVVCANCSPHRITMPRQFIVQPPPVIDLTDDLDGSPNRTSVYANPALGGGAEVRVCNPCVPDPNFSPPPQDQPPAYQPSPLQNFLQHDPFWDATPESQNGHGGQQQSDPFPPTGGLQQPLLPVPRPPPQPGDIFRDRRISFNNPTTTADLWPPPGFNAPQGATFGPNAGIPTSRPPQGFMSPPVFNDHLVAPRTSSRSHRSHHSTGTVGASASATSPTQPLQSGYRYRSLLAPLPPDPPLSAPPLPVPPRGMRPPPPPPQRQPRRQIAEEDECPVCSMELPPKGPNGETADRERHVEDCIASHFVGSSSSSQPQPASTATTDARPAGSRPGLLGAPASALSGASSSSAPSAVSPFANQHATGRVRAGSSAAAATGGGDHQPRRRRATGNRMLVYTATEKDCVGEDGEAAECIICFEEFEPGVELGRLECLCKFHRTVVGHQRRGKLSDAPAS</sequence>
<dbReference type="PANTHER" id="PTHR39490">
    <property type="entry name" value="ARRESTIN DOMAIN-CONTAINING PROTEIN D"/>
    <property type="match status" value="1"/>
</dbReference>
<feature type="compositionally biased region" description="Polar residues" evidence="5">
    <location>
        <begin position="454"/>
        <end position="467"/>
    </location>
</feature>
<dbReference type="InterPro" id="IPR017455">
    <property type="entry name" value="Znf_FYVE-rel"/>
</dbReference>
<keyword evidence="8" id="KW-1185">Reference proteome</keyword>
<dbReference type="PANTHER" id="PTHR39490:SF8">
    <property type="entry name" value="ZINC FINGER FYVE DOMAIN-CONTAINING PROTEIN 21"/>
    <property type="match status" value="1"/>
</dbReference>
<feature type="compositionally biased region" description="Polar residues" evidence="5">
    <location>
        <begin position="567"/>
        <end position="581"/>
    </location>
</feature>
<evidence type="ECO:0000256" key="4">
    <source>
        <dbReference type="PROSITE-ProRule" id="PRU00091"/>
    </source>
</evidence>
<feature type="compositionally biased region" description="Low complexity" evidence="5">
    <location>
        <begin position="666"/>
        <end position="679"/>
    </location>
</feature>
<evidence type="ECO:0000256" key="2">
    <source>
        <dbReference type="ARBA" id="ARBA00022771"/>
    </source>
</evidence>
<dbReference type="InterPro" id="IPR013083">
    <property type="entry name" value="Znf_RING/FYVE/PHD"/>
</dbReference>
<evidence type="ECO:0000256" key="3">
    <source>
        <dbReference type="ARBA" id="ARBA00022833"/>
    </source>
</evidence>
<keyword evidence="3" id="KW-0862">Zinc</keyword>
<feature type="compositionally biased region" description="Low complexity" evidence="5">
    <location>
        <begin position="689"/>
        <end position="710"/>
    </location>
</feature>
<dbReference type="SMART" id="SM00064">
    <property type="entry name" value="FYVE"/>
    <property type="match status" value="1"/>
</dbReference>
<feature type="compositionally biased region" description="Pro residues" evidence="5">
    <location>
        <begin position="592"/>
        <end position="620"/>
    </location>
</feature>
<proteinExistence type="predicted"/>
<evidence type="ECO:0000256" key="5">
    <source>
        <dbReference type="SAM" id="MobiDB-lite"/>
    </source>
</evidence>
<name>A0A9P4I273_9PEZI</name>
<feature type="region of interest" description="Disordered" evidence="5">
    <location>
        <begin position="419"/>
        <end position="650"/>
    </location>
</feature>
<evidence type="ECO:0000259" key="6">
    <source>
        <dbReference type="PROSITE" id="PS50178"/>
    </source>
</evidence>
<accession>A0A9P4I273</accession>
<evidence type="ECO:0000313" key="7">
    <source>
        <dbReference type="EMBL" id="KAF2093620.1"/>
    </source>
</evidence>
<dbReference type="PROSITE" id="PS50178">
    <property type="entry name" value="ZF_FYVE"/>
    <property type="match status" value="1"/>
</dbReference>
<feature type="compositionally biased region" description="Pro residues" evidence="5">
    <location>
        <begin position="480"/>
        <end position="489"/>
    </location>
</feature>
<dbReference type="Pfam" id="PF01363">
    <property type="entry name" value="FYVE"/>
    <property type="match status" value="1"/>
</dbReference>
<feature type="compositionally biased region" description="Low complexity" evidence="5">
    <location>
        <begin position="24"/>
        <end position="42"/>
    </location>
</feature>
<dbReference type="SUPFAM" id="SSF57903">
    <property type="entry name" value="FYVE/PHD zinc finger"/>
    <property type="match status" value="1"/>
</dbReference>
<feature type="compositionally biased region" description="Polar residues" evidence="5">
    <location>
        <begin position="248"/>
        <end position="265"/>
    </location>
</feature>
<dbReference type="OrthoDB" id="660555at2759"/>
<feature type="region of interest" description="Disordered" evidence="5">
    <location>
        <begin position="663"/>
        <end position="748"/>
    </location>
</feature>
<dbReference type="Gene3D" id="3.30.40.10">
    <property type="entry name" value="Zinc/RING finger domain, C3HC4 (zinc finger)"/>
    <property type="match status" value="1"/>
</dbReference>
<dbReference type="EMBL" id="ML978137">
    <property type="protein sequence ID" value="KAF2093620.1"/>
    <property type="molecule type" value="Genomic_DNA"/>
</dbReference>
<dbReference type="InterPro" id="IPR052113">
    <property type="entry name" value="FYVE-type_Zinc_Finger"/>
</dbReference>
<gene>
    <name evidence="7" type="ORF">NA57DRAFT_61326</name>
</gene>
<reference evidence="7" key="1">
    <citation type="journal article" date="2020" name="Stud. Mycol.">
        <title>101 Dothideomycetes genomes: a test case for predicting lifestyles and emergence of pathogens.</title>
        <authorList>
            <person name="Haridas S."/>
            <person name="Albert R."/>
            <person name="Binder M."/>
            <person name="Bloem J."/>
            <person name="Labutti K."/>
            <person name="Salamov A."/>
            <person name="Andreopoulos B."/>
            <person name="Baker S."/>
            <person name="Barry K."/>
            <person name="Bills G."/>
            <person name="Bluhm B."/>
            <person name="Cannon C."/>
            <person name="Castanera R."/>
            <person name="Culley D."/>
            <person name="Daum C."/>
            <person name="Ezra D."/>
            <person name="Gonzalez J."/>
            <person name="Henrissat B."/>
            <person name="Kuo A."/>
            <person name="Liang C."/>
            <person name="Lipzen A."/>
            <person name="Lutzoni F."/>
            <person name="Magnuson J."/>
            <person name="Mondo S."/>
            <person name="Nolan M."/>
            <person name="Ohm R."/>
            <person name="Pangilinan J."/>
            <person name="Park H.-J."/>
            <person name="Ramirez L."/>
            <person name="Alfaro M."/>
            <person name="Sun H."/>
            <person name="Tritt A."/>
            <person name="Yoshinaga Y."/>
            <person name="Zwiers L.-H."/>
            <person name="Turgeon B."/>
            <person name="Goodwin S."/>
            <person name="Spatafora J."/>
            <person name="Crous P."/>
            <person name="Grigoriev I."/>
        </authorList>
    </citation>
    <scope>NUCLEOTIDE SEQUENCE</scope>
    <source>
        <strain evidence="7">CBS 133067</strain>
    </source>
</reference>
<feature type="compositionally biased region" description="Low complexity" evidence="5">
    <location>
        <begin position="282"/>
        <end position="292"/>
    </location>
</feature>
<keyword evidence="2 4" id="KW-0863">Zinc-finger</keyword>
<evidence type="ECO:0000256" key="1">
    <source>
        <dbReference type="ARBA" id="ARBA00022723"/>
    </source>
</evidence>
<dbReference type="AlphaFoldDB" id="A0A9P4I273"/>
<organism evidence="7 8">
    <name type="scientific">Rhizodiscina lignyota</name>
    <dbReference type="NCBI Taxonomy" id="1504668"/>
    <lineage>
        <taxon>Eukaryota</taxon>
        <taxon>Fungi</taxon>
        <taxon>Dikarya</taxon>
        <taxon>Ascomycota</taxon>
        <taxon>Pezizomycotina</taxon>
        <taxon>Dothideomycetes</taxon>
        <taxon>Pleosporomycetidae</taxon>
        <taxon>Aulographales</taxon>
        <taxon>Rhizodiscinaceae</taxon>
        <taxon>Rhizodiscina</taxon>
    </lineage>
</organism>
<comment type="caution">
    <text evidence="7">The sequence shown here is derived from an EMBL/GenBank/DDBJ whole genome shotgun (WGS) entry which is preliminary data.</text>
</comment>
<protein>
    <submittedName>
        <fullName evidence="7">FYVE-domain-containing protein</fullName>
    </submittedName>
</protein>